<dbReference type="AlphaFoldDB" id="A0A9I9D108"/>
<name>A0A9I9D108_CUCME</name>
<dbReference type="Gramene" id="MELO3C011428.2.1">
    <property type="protein sequence ID" value="MELO3C011428.2.1"/>
    <property type="gene ID" value="MELO3C011428.2"/>
</dbReference>
<organism evidence="2">
    <name type="scientific">Cucumis melo</name>
    <name type="common">Muskmelon</name>
    <dbReference type="NCBI Taxonomy" id="3656"/>
    <lineage>
        <taxon>Eukaryota</taxon>
        <taxon>Viridiplantae</taxon>
        <taxon>Streptophyta</taxon>
        <taxon>Embryophyta</taxon>
        <taxon>Tracheophyta</taxon>
        <taxon>Spermatophyta</taxon>
        <taxon>Magnoliopsida</taxon>
        <taxon>eudicotyledons</taxon>
        <taxon>Gunneridae</taxon>
        <taxon>Pentapetalae</taxon>
        <taxon>rosids</taxon>
        <taxon>fabids</taxon>
        <taxon>Cucurbitales</taxon>
        <taxon>Cucurbitaceae</taxon>
        <taxon>Benincaseae</taxon>
        <taxon>Cucumis</taxon>
    </lineage>
</organism>
<dbReference type="EnsemblPlants" id="MELO3C011428.2.1">
    <property type="protein sequence ID" value="MELO3C011428.2.1"/>
    <property type="gene ID" value="MELO3C011428.2"/>
</dbReference>
<evidence type="ECO:0000256" key="1">
    <source>
        <dbReference type="SAM" id="MobiDB-lite"/>
    </source>
</evidence>
<protein>
    <submittedName>
        <fullName evidence="2">Uncharacterized protein</fullName>
    </submittedName>
</protein>
<reference evidence="2" key="1">
    <citation type="submission" date="2023-03" db="UniProtKB">
        <authorList>
            <consortium name="EnsemblPlants"/>
        </authorList>
    </citation>
    <scope>IDENTIFICATION</scope>
</reference>
<accession>A0A9I9D108</accession>
<sequence length="77" mass="9665">MVIKQNNDKNKYSIFFIRKALIHVFEERDIDEDWENTSSNNRVENQWRFVRRDAAQARAEERRWRRRQRAGERQRRS</sequence>
<feature type="region of interest" description="Disordered" evidence="1">
    <location>
        <begin position="54"/>
        <end position="77"/>
    </location>
</feature>
<evidence type="ECO:0000313" key="2">
    <source>
        <dbReference type="EnsemblPlants" id="MELO3C011428.2.1"/>
    </source>
</evidence>
<proteinExistence type="predicted"/>